<dbReference type="Proteomes" id="UP001275084">
    <property type="component" value="Unassembled WGS sequence"/>
</dbReference>
<gene>
    <name evidence="2" type="ORF">B0T25DRAFT_546394</name>
</gene>
<reference evidence="2" key="1">
    <citation type="journal article" date="2023" name="Mol. Phylogenet. Evol.">
        <title>Genome-scale phylogeny and comparative genomics of the fungal order Sordariales.</title>
        <authorList>
            <person name="Hensen N."/>
            <person name="Bonometti L."/>
            <person name="Westerberg I."/>
            <person name="Brannstrom I.O."/>
            <person name="Guillou S."/>
            <person name="Cros-Aarteil S."/>
            <person name="Calhoun S."/>
            <person name="Haridas S."/>
            <person name="Kuo A."/>
            <person name="Mondo S."/>
            <person name="Pangilinan J."/>
            <person name="Riley R."/>
            <person name="LaButti K."/>
            <person name="Andreopoulos B."/>
            <person name="Lipzen A."/>
            <person name="Chen C."/>
            <person name="Yan M."/>
            <person name="Daum C."/>
            <person name="Ng V."/>
            <person name="Clum A."/>
            <person name="Steindorff A."/>
            <person name="Ohm R.A."/>
            <person name="Martin F."/>
            <person name="Silar P."/>
            <person name="Natvig D.O."/>
            <person name="Lalanne C."/>
            <person name="Gautier V."/>
            <person name="Ament-Velasquez S.L."/>
            <person name="Kruys A."/>
            <person name="Hutchinson M.I."/>
            <person name="Powell A.J."/>
            <person name="Barry K."/>
            <person name="Miller A.N."/>
            <person name="Grigoriev I.V."/>
            <person name="Debuchy R."/>
            <person name="Gladieux P."/>
            <person name="Hiltunen Thoren M."/>
            <person name="Johannesson H."/>
        </authorList>
    </citation>
    <scope>NUCLEOTIDE SEQUENCE</scope>
    <source>
        <strain evidence="2">CBS 955.72</strain>
    </source>
</reference>
<proteinExistence type="predicted"/>
<evidence type="ECO:0000256" key="1">
    <source>
        <dbReference type="SAM" id="MobiDB-lite"/>
    </source>
</evidence>
<sequence length="417" mass="45324">MDSAVAELQRRRERGRLSQRAFRNRQAAELRGLREENSRLRAAIQGVVDAEAVSDHRTATAAGLRSVIRRAAKVAGLPVASYQPPLEGFSGNAIGNNAPTTVISGGGYISNSRNNNDVLVGSDAPPPPRLIALPPGAANAFSWPDDYLVPVNQQPPSCAIMTFRLDAGLFGPLLPPTSSIRIVDPPVDIEPYLGPERQRGLAGRIYWYCTEASLGLLYRLGGRQPSQADVIARHHPVFAATLRIVLRSCSPSYVVALAEARLQFRRLGYCRVDDPAAARDGSVLLRKQVEQQGGHYRHHQHDHGHSFLPSADGGVTRGNSEWLGPTGVARVARETLLRREPALLGRLEAAVSMLNDNHDGGGSGSGAHDGFAQKVLETFIHQLWLASTCFGDEPRWRTSCVRTLVERLALELRSCGK</sequence>
<keyword evidence="3" id="KW-1185">Reference proteome</keyword>
<name>A0AAJ0MBN8_9PEZI</name>
<dbReference type="AlphaFoldDB" id="A0AAJ0MBN8"/>
<evidence type="ECO:0000313" key="2">
    <source>
        <dbReference type="EMBL" id="KAK3348729.1"/>
    </source>
</evidence>
<evidence type="ECO:0000313" key="3">
    <source>
        <dbReference type="Proteomes" id="UP001275084"/>
    </source>
</evidence>
<dbReference type="EMBL" id="JAUIQD010000005">
    <property type="protein sequence ID" value="KAK3348729.1"/>
    <property type="molecule type" value="Genomic_DNA"/>
</dbReference>
<organism evidence="2 3">
    <name type="scientific">Lasiosphaeria hispida</name>
    <dbReference type="NCBI Taxonomy" id="260671"/>
    <lineage>
        <taxon>Eukaryota</taxon>
        <taxon>Fungi</taxon>
        <taxon>Dikarya</taxon>
        <taxon>Ascomycota</taxon>
        <taxon>Pezizomycotina</taxon>
        <taxon>Sordariomycetes</taxon>
        <taxon>Sordariomycetidae</taxon>
        <taxon>Sordariales</taxon>
        <taxon>Lasiosphaeriaceae</taxon>
        <taxon>Lasiosphaeria</taxon>
    </lineage>
</organism>
<feature type="region of interest" description="Disordered" evidence="1">
    <location>
        <begin position="1"/>
        <end position="20"/>
    </location>
</feature>
<accession>A0AAJ0MBN8</accession>
<comment type="caution">
    <text evidence="2">The sequence shown here is derived from an EMBL/GenBank/DDBJ whole genome shotgun (WGS) entry which is preliminary data.</text>
</comment>
<protein>
    <recommendedName>
        <fullName evidence="4">BZIP domain-containing protein</fullName>
    </recommendedName>
</protein>
<reference evidence="2" key="2">
    <citation type="submission" date="2023-06" db="EMBL/GenBank/DDBJ databases">
        <authorList>
            <consortium name="Lawrence Berkeley National Laboratory"/>
            <person name="Haridas S."/>
            <person name="Hensen N."/>
            <person name="Bonometti L."/>
            <person name="Westerberg I."/>
            <person name="Brannstrom I.O."/>
            <person name="Guillou S."/>
            <person name="Cros-Aarteil S."/>
            <person name="Calhoun S."/>
            <person name="Kuo A."/>
            <person name="Mondo S."/>
            <person name="Pangilinan J."/>
            <person name="Riley R."/>
            <person name="Labutti K."/>
            <person name="Andreopoulos B."/>
            <person name="Lipzen A."/>
            <person name="Chen C."/>
            <person name="Yanf M."/>
            <person name="Daum C."/>
            <person name="Ng V."/>
            <person name="Clum A."/>
            <person name="Steindorff A."/>
            <person name="Ohm R."/>
            <person name="Martin F."/>
            <person name="Silar P."/>
            <person name="Natvig D."/>
            <person name="Lalanne C."/>
            <person name="Gautier V."/>
            <person name="Ament-Velasquez S.L."/>
            <person name="Kruys A."/>
            <person name="Hutchinson M.I."/>
            <person name="Powell A.J."/>
            <person name="Barry K."/>
            <person name="Miller A.N."/>
            <person name="Grigoriev I.V."/>
            <person name="Debuchy R."/>
            <person name="Gladieux P."/>
            <person name="Thoren M.H."/>
            <person name="Johannesson H."/>
        </authorList>
    </citation>
    <scope>NUCLEOTIDE SEQUENCE</scope>
    <source>
        <strain evidence="2">CBS 955.72</strain>
    </source>
</reference>
<evidence type="ECO:0008006" key="4">
    <source>
        <dbReference type="Google" id="ProtNLM"/>
    </source>
</evidence>
<dbReference type="CDD" id="cd14688">
    <property type="entry name" value="bZIP_YAP"/>
    <property type="match status" value="1"/>
</dbReference>